<dbReference type="Proteomes" id="UP000507470">
    <property type="component" value="Unassembled WGS sequence"/>
</dbReference>
<organism evidence="2 3">
    <name type="scientific">Mytilus coruscus</name>
    <name type="common">Sea mussel</name>
    <dbReference type="NCBI Taxonomy" id="42192"/>
    <lineage>
        <taxon>Eukaryota</taxon>
        <taxon>Metazoa</taxon>
        <taxon>Spiralia</taxon>
        <taxon>Lophotrochozoa</taxon>
        <taxon>Mollusca</taxon>
        <taxon>Bivalvia</taxon>
        <taxon>Autobranchia</taxon>
        <taxon>Pteriomorphia</taxon>
        <taxon>Mytilida</taxon>
        <taxon>Mytiloidea</taxon>
        <taxon>Mytilidae</taxon>
        <taxon>Mytilinae</taxon>
        <taxon>Mytilus</taxon>
    </lineage>
</organism>
<sequence length="185" mass="21854">MSTKRRYVYNAVIQSCYRIHSTNTALHYADFDTECDMEGAELMRIDSEEKQHLIVTYLGCESISEERFLKLEQIVENQNSRISDMENTIHEQKVHIKRMNERLKYMEIKLKKNKLKDNKSDSWSSNTFGFHWRHSVYQNKDSTIKERHNIQQKEPLVRNTSDLNTSKLNFANEKVPAKIHKGSNG</sequence>
<protein>
    <submittedName>
        <fullName evidence="2">Uncharacterized protein</fullName>
    </submittedName>
</protein>
<evidence type="ECO:0000313" key="3">
    <source>
        <dbReference type="Proteomes" id="UP000507470"/>
    </source>
</evidence>
<keyword evidence="3" id="KW-1185">Reference proteome</keyword>
<dbReference type="OrthoDB" id="6162817at2759"/>
<evidence type="ECO:0000313" key="2">
    <source>
        <dbReference type="EMBL" id="CAC5400375.1"/>
    </source>
</evidence>
<name>A0A6J8CX10_MYTCO</name>
<reference evidence="2 3" key="1">
    <citation type="submission" date="2020-06" db="EMBL/GenBank/DDBJ databases">
        <authorList>
            <person name="Li R."/>
            <person name="Bekaert M."/>
        </authorList>
    </citation>
    <scope>NUCLEOTIDE SEQUENCE [LARGE SCALE GENOMIC DNA]</scope>
    <source>
        <strain evidence="3">wild</strain>
    </source>
</reference>
<accession>A0A6J8CX10</accession>
<dbReference type="AlphaFoldDB" id="A0A6J8CX10"/>
<dbReference type="InterPro" id="IPR016186">
    <property type="entry name" value="C-type_lectin-like/link_sf"/>
</dbReference>
<dbReference type="EMBL" id="CACVKT020006198">
    <property type="protein sequence ID" value="CAC5400375.1"/>
    <property type="molecule type" value="Genomic_DNA"/>
</dbReference>
<dbReference type="Gene3D" id="3.10.100.10">
    <property type="entry name" value="Mannose-Binding Protein A, subunit A"/>
    <property type="match status" value="1"/>
</dbReference>
<feature type="region of interest" description="Disordered" evidence="1">
    <location>
        <begin position="149"/>
        <end position="168"/>
    </location>
</feature>
<proteinExistence type="predicted"/>
<gene>
    <name evidence="2" type="ORF">MCOR_34557</name>
</gene>
<evidence type="ECO:0000256" key="1">
    <source>
        <dbReference type="SAM" id="MobiDB-lite"/>
    </source>
</evidence>
<feature type="compositionally biased region" description="Polar residues" evidence="1">
    <location>
        <begin position="158"/>
        <end position="168"/>
    </location>
</feature>